<dbReference type="OrthoDB" id="5382961at2"/>
<comment type="similarity">
    <text evidence="2">Belongs to the DoxX family.</text>
</comment>
<keyword evidence="5 7" id="KW-1133">Transmembrane helix</keyword>
<evidence type="ECO:0000256" key="5">
    <source>
        <dbReference type="ARBA" id="ARBA00022989"/>
    </source>
</evidence>
<organism evidence="8 9">
    <name type="scientific">Paludibacterium purpuratum</name>
    <dbReference type="NCBI Taxonomy" id="1144873"/>
    <lineage>
        <taxon>Bacteria</taxon>
        <taxon>Pseudomonadati</taxon>
        <taxon>Pseudomonadota</taxon>
        <taxon>Betaproteobacteria</taxon>
        <taxon>Neisseriales</taxon>
        <taxon>Chromobacteriaceae</taxon>
        <taxon>Paludibacterium</taxon>
    </lineage>
</organism>
<dbReference type="Pfam" id="PF07681">
    <property type="entry name" value="DoxX"/>
    <property type="match status" value="1"/>
</dbReference>
<accession>A0A4R7B3L4</accession>
<comment type="subcellular location">
    <subcellularLocation>
        <location evidence="1">Cell membrane</location>
        <topology evidence="1">Multi-pass membrane protein</topology>
    </subcellularLocation>
</comment>
<comment type="caution">
    <text evidence="8">The sequence shown here is derived from an EMBL/GenBank/DDBJ whole genome shotgun (WGS) entry which is preliminary data.</text>
</comment>
<name>A0A4R7B3L4_9NEIS</name>
<keyword evidence="9" id="KW-1185">Reference proteome</keyword>
<gene>
    <name evidence="8" type="ORF">DFP86_10893</name>
</gene>
<dbReference type="PANTHER" id="PTHR33452">
    <property type="entry name" value="OXIDOREDUCTASE CATD-RELATED"/>
    <property type="match status" value="1"/>
</dbReference>
<reference evidence="8 9" key="1">
    <citation type="submission" date="2019-03" db="EMBL/GenBank/DDBJ databases">
        <title>Genomic Encyclopedia of Type Strains, Phase III (KMG-III): the genomes of soil and plant-associated and newly described type strains.</title>
        <authorList>
            <person name="Whitman W."/>
        </authorList>
    </citation>
    <scope>NUCLEOTIDE SEQUENCE [LARGE SCALE GENOMIC DNA]</scope>
    <source>
        <strain evidence="8 9">CECT 8976</strain>
    </source>
</reference>
<evidence type="ECO:0000256" key="7">
    <source>
        <dbReference type="SAM" id="Phobius"/>
    </source>
</evidence>
<evidence type="ECO:0000256" key="3">
    <source>
        <dbReference type="ARBA" id="ARBA00022475"/>
    </source>
</evidence>
<evidence type="ECO:0000313" key="9">
    <source>
        <dbReference type="Proteomes" id="UP000295611"/>
    </source>
</evidence>
<proteinExistence type="inferred from homology"/>
<evidence type="ECO:0000256" key="2">
    <source>
        <dbReference type="ARBA" id="ARBA00006679"/>
    </source>
</evidence>
<feature type="transmembrane region" description="Helical" evidence="7">
    <location>
        <begin position="48"/>
        <end position="65"/>
    </location>
</feature>
<protein>
    <submittedName>
        <fullName evidence="8">Putative oxidoreductase</fullName>
    </submittedName>
</protein>
<keyword evidence="3" id="KW-1003">Cell membrane</keyword>
<keyword evidence="4 7" id="KW-0812">Transmembrane</keyword>
<evidence type="ECO:0000256" key="1">
    <source>
        <dbReference type="ARBA" id="ARBA00004651"/>
    </source>
</evidence>
<dbReference type="InterPro" id="IPR051907">
    <property type="entry name" value="DoxX-like_oxidoreductase"/>
</dbReference>
<keyword evidence="6 7" id="KW-0472">Membrane</keyword>
<sequence>MTPNPKLASLSLRLALGLMYLAHGATKLFVFTPAGTAKFFSSLGLPGFIGYFAIVAELAASAMLLSGFKSRWAAIALVPLLAGTIVLVHGANGWMFTNPGGGWEYPAFMIAASLSLFFMDDGKRPASA</sequence>
<feature type="transmembrane region" description="Helical" evidence="7">
    <location>
        <begin position="72"/>
        <end position="91"/>
    </location>
</feature>
<evidence type="ECO:0000256" key="6">
    <source>
        <dbReference type="ARBA" id="ARBA00023136"/>
    </source>
</evidence>
<dbReference type="RefSeq" id="WP_133681122.1">
    <property type="nucleotide sequence ID" value="NZ_SNZP01000008.1"/>
</dbReference>
<dbReference type="Proteomes" id="UP000295611">
    <property type="component" value="Unassembled WGS sequence"/>
</dbReference>
<evidence type="ECO:0000313" key="8">
    <source>
        <dbReference type="EMBL" id="TDR78376.1"/>
    </source>
</evidence>
<dbReference type="PANTHER" id="PTHR33452:SF1">
    <property type="entry name" value="INNER MEMBRANE PROTEIN YPHA-RELATED"/>
    <property type="match status" value="1"/>
</dbReference>
<dbReference type="InterPro" id="IPR032808">
    <property type="entry name" value="DoxX"/>
</dbReference>
<dbReference type="AlphaFoldDB" id="A0A4R7B3L4"/>
<feature type="transmembrane region" description="Helical" evidence="7">
    <location>
        <begin position="103"/>
        <end position="119"/>
    </location>
</feature>
<dbReference type="GO" id="GO:0005886">
    <property type="term" value="C:plasma membrane"/>
    <property type="evidence" value="ECO:0007669"/>
    <property type="project" value="UniProtKB-SubCell"/>
</dbReference>
<evidence type="ECO:0000256" key="4">
    <source>
        <dbReference type="ARBA" id="ARBA00022692"/>
    </source>
</evidence>
<dbReference type="EMBL" id="SNZP01000008">
    <property type="protein sequence ID" value="TDR78376.1"/>
    <property type="molecule type" value="Genomic_DNA"/>
</dbReference>